<dbReference type="EMBL" id="JAVLSF010000456">
    <property type="protein sequence ID" value="MDR9778088.1"/>
    <property type="molecule type" value="Genomic_DNA"/>
</dbReference>
<dbReference type="GO" id="GO:0008168">
    <property type="term" value="F:methyltransferase activity"/>
    <property type="evidence" value="ECO:0007669"/>
    <property type="project" value="UniProtKB-KW"/>
</dbReference>
<keyword evidence="3" id="KW-0808">Transferase</keyword>
<dbReference type="InterPro" id="IPR025714">
    <property type="entry name" value="Methyltranfer_dom"/>
</dbReference>
<keyword evidence="3" id="KW-0489">Methyltransferase</keyword>
<dbReference type="GO" id="GO:0032259">
    <property type="term" value="P:methylation"/>
    <property type="evidence" value="ECO:0007669"/>
    <property type="project" value="UniProtKB-KW"/>
</dbReference>
<organism evidence="3 4">
    <name type="scientific">Rhizobium hidalgonense</name>
    <dbReference type="NCBI Taxonomy" id="1538159"/>
    <lineage>
        <taxon>Bacteria</taxon>
        <taxon>Pseudomonadati</taxon>
        <taxon>Pseudomonadota</taxon>
        <taxon>Alphaproteobacteria</taxon>
        <taxon>Hyphomicrobiales</taxon>
        <taxon>Rhizobiaceae</taxon>
        <taxon>Rhizobium/Agrobacterium group</taxon>
        <taxon>Rhizobium</taxon>
    </lineage>
</organism>
<accession>A0AAJ2H3L5</accession>
<dbReference type="Proteomes" id="UP001268610">
    <property type="component" value="Unassembled WGS sequence"/>
</dbReference>
<feature type="compositionally biased region" description="Polar residues" evidence="1">
    <location>
        <begin position="20"/>
        <end position="29"/>
    </location>
</feature>
<feature type="non-terminal residue" evidence="3">
    <location>
        <position position="173"/>
    </location>
</feature>
<protein>
    <submittedName>
        <fullName evidence="3">Methyltransferase</fullName>
    </submittedName>
</protein>
<feature type="domain" description="Methyltransferase" evidence="2">
    <location>
        <begin position="91"/>
        <end position="170"/>
    </location>
</feature>
<name>A0AAJ2H3L5_9HYPH</name>
<sequence>DKVVLAKTVNAKRQQDSKDQQNLSQQPQFTVEPPQQNQAQENQSPQSSVVALQVTTNHNRAKHRYVEQSRPFLRKLGVTDAQGQIIPAMSRKWKQINKFLEIFAGALQQAGINEQDQLSVVDFGSGKGYLTFAVHDYIVQQLHQQADVTGVELRDELVKLCNVAAQQVDANGI</sequence>
<feature type="region of interest" description="Disordered" evidence="1">
    <location>
        <begin position="1"/>
        <end position="48"/>
    </location>
</feature>
<evidence type="ECO:0000259" key="2">
    <source>
        <dbReference type="Pfam" id="PF13679"/>
    </source>
</evidence>
<feature type="non-terminal residue" evidence="3">
    <location>
        <position position="1"/>
    </location>
</feature>
<dbReference type="AlphaFoldDB" id="A0AAJ2H3L5"/>
<reference evidence="3" key="1">
    <citation type="submission" date="2023-04" db="EMBL/GenBank/DDBJ databases">
        <title>Genomic characterization of faba bean (Vicia faba) microsymbionts in Mexican soils.</title>
        <authorList>
            <person name="Rivera Orduna F.N."/>
            <person name="Guevara-Luna J."/>
            <person name="Yan J."/>
            <person name="Arroyo-Herrera I."/>
            <person name="Li Y."/>
            <person name="Vasquez-Murrieta M.S."/>
            <person name="Wang E.T."/>
        </authorList>
    </citation>
    <scope>NUCLEOTIDE SEQUENCE</scope>
    <source>
        <strain evidence="3">CH26</strain>
    </source>
</reference>
<dbReference type="RefSeq" id="WP_310866218.1">
    <property type="nucleotide sequence ID" value="NZ_JAVLSF010000456.1"/>
</dbReference>
<dbReference type="Gene3D" id="3.40.50.150">
    <property type="entry name" value="Vaccinia Virus protein VP39"/>
    <property type="match status" value="1"/>
</dbReference>
<dbReference type="Pfam" id="PF13679">
    <property type="entry name" value="Methyltransf_32"/>
    <property type="match status" value="1"/>
</dbReference>
<evidence type="ECO:0000256" key="1">
    <source>
        <dbReference type="SAM" id="MobiDB-lite"/>
    </source>
</evidence>
<feature type="compositionally biased region" description="Low complexity" evidence="1">
    <location>
        <begin position="32"/>
        <end position="48"/>
    </location>
</feature>
<comment type="caution">
    <text evidence="3">The sequence shown here is derived from an EMBL/GenBank/DDBJ whole genome shotgun (WGS) entry which is preliminary data.</text>
</comment>
<proteinExistence type="predicted"/>
<dbReference type="InterPro" id="IPR029063">
    <property type="entry name" value="SAM-dependent_MTases_sf"/>
</dbReference>
<evidence type="ECO:0000313" key="3">
    <source>
        <dbReference type="EMBL" id="MDR9778088.1"/>
    </source>
</evidence>
<gene>
    <name evidence="3" type="ORF">RJJ65_36750</name>
</gene>
<evidence type="ECO:0000313" key="4">
    <source>
        <dbReference type="Proteomes" id="UP001268610"/>
    </source>
</evidence>
<dbReference type="SUPFAM" id="SSF53335">
    <property type="entry name" value="S-adenosyl-L-methionine-dependent methyltransferases"/>
    <property type="match status" value="1"/>
</dbReference>